<accession>A0AAI8GTT2</accession>
<name>A0AAI8GTT2_MAMSC</name>
<dbReference type="Gene3D" id="3.20.20.70">
    <property type="entry name" value="Aldolase class I"/>
    <property type="match status" value="1"/>
</dbReference>
<dbReference type="InterPro" id="IPR002220">
    <property type="entry name" value="DapA-like"/>
</dbReference>
<evidence type="ECO:0000256" key="10">
    <source>
        <dbReference type="ARBA" id="ARBA00023270"/>
    </source>
</evidence>
<evidence type="ECO:0000256" key="8">
    <source>
        <dbReference type="ARBA" id="ARBA00023154"/>
    </source>
</evidence>
<comment type="pathway">
    <text evidence="2 12">Amino-acid biosynthesis; L-lysine biosynthesis via DAP pathway; (S)-tetrahydrodipicolinate from L-aspartate: step 3/4.</text>
</comment>
<dbReference type="PANTHER" id="PTHR12128">
    <property type="entry name" value="DIHYDRODIPICOLINATE SYNTHASE"/>
    <property type="match status" value="1"/>
</dbReference>
<evidence type="ECO:0000256" key="14">
    <source>
        <dbReference type="PIRSR" id="PIRSR001365-1"/>
    </source>
</evidence>
<sequence>MSHIFNGVGVALTTPFTNEDVDYEAFENHIEFLIDNGVKSIIINGTTAENPTLTTEERNTLLECGIKKVNGRVPVIAGTGTNNTQASIDASIKAKELGADAIMLITPYYNKTSQRGLIAHFTKIADEVALPVVLYNVPSRTNMTIDIETVLKLSENPYIVALKDATGDLEYAKTLKQQLPSDFALYSGNDDNMLDYYQLGGAGLISVVANAIPQETQQLYDYVVNDQLEQANTLNRDITELLNHLSVDVNPVPIKLLTSELGFGRYEVRLPLVTLEEQERKVLSEAFTKFKDGVKQ</sequence>
<dbReference type="GO" id="GO:0005829">
    <property type="term" value="C:cytosol"/>
    <property type="evidence" value="ECO:0007669"/>
    <property type="project" value="TreeGrafter"/>
</dbReference>
<dbReference type="CDD" id="cd00950">
    <property type="entry name" value="DHDPS"/>
    <property type="match status" value="1"/>
</dbReference>
<evidence type="ECO:0000313" key="17">
    <source>
        <dbReference type="Proteomes" id="UP000197058"/>
    </source>
</evidence>
<comment type="function">
    <text evidence="1 12">Catalyzes the condensation of (S)-aspartate-beta-semialdehyde [(S)-ASA] and pyruvate to 4-hydroxy-tetrahydrodipicolinate (HTPA).</text>
</comment>
<dbReference type="InterPro" id="IPR013785">
    <property type="entry name" value="Aldolase_TIM"/>
</dbReference>
<dbReference type="NCBIfam" id="TIGR00674">
    <property type="entry name" value="dapA"/>
    <property type="match status" value="1"/>
</dbReference>
<dbReference type="Pfam" id="PF00701">
    <property type="entry name" value="DHDPS"/>
    <property type="match status" value="1"/>
</dbReference>
<organism evidence="16 17">
    <name type="scientific">Mammaliicoccus sciuri</name>
    <name type="common">Staphylococcus sciuri</name>
    <dbReference type="NCBI Taxonomy" id="1296"/>
    <lineage>
        <taxon>Bacteria</taxon>
        <taxon>Bacillati</taxon>
        <taxon>Bacillota</taxon>
        <taxon>Bacilli</taxon>
        <taxon>Bacillales</taxon>
        <taxon>Staphylococcaceae</taxon>
        <taxon>Mammaliicoccus</taxon>
    </lineage>
</organism>
<feature type="active site" description="Schiff-base intermediate with substrate" evidence="12 14">
    <location>
        <position position="163"/>
    </location>
</feature>
<evidence type="ECO:0000256" key="5">
    <source>
        <dbReference type="ARBA" id="ARBA00022490"/>
    </source>
</evidence>
<evidence type="ECO:0000256" key="15">
    <source>
        <dbReference type="PIRSR" id="PIRSR001365-2"/>
    </source>
</evidence>
<keyword evidence="10 12" id="KW-0704">Schiff base</keyword>
<reference evidence="17" key="1">
    <citation type="submission" date="2017-06" db="EMBL/GenBank/DDBJ databases">
        <title>FDA dAtabase for Regulatory Grade micrObial Sequences (FDA-ARGOS): Supporting development and validation of Infectious Disease Dx tests.</title>
        <authorList>
            <person name="Goldberg B."/>
            <person name="Campos J."/>
            <person name="Tallon L."/>
            <person name="Sadzewicz L."/>
            <person name="Sengamalay N."/>
            <person name="Ott S."/>
            <person name="Godinez A."/>
            <person name="Nagaraj S."/>
            <person name="Vavikolanu K."/>
            <person name="Nadendla S."/>
            <person name="George J."/>
            <person name="Geyer C."/>
            <person name="Sichtig H."/>
        </authorList>
    </citation>
    <scope>NUCLEOTIDE SEQUENCE [LARGE SCALE GENOMIC DNA]</scope>
    <source>
        <strain evidence="17">FDAARGOS_285</strain>
    </source>
</reference>
<dbReference type="GO" id="GO:0019877">
    <property type="term" value="P:diaminopimelate biosynthetic process"/>
    <property type="evidence" value="ECO:0007669"/>
    <property type="project" value="UniProtKB-UniRule"/>
</dbReference>
<feature type="binding site" evidence="12 15">
    <location>
        <position position="47"/>
    </location>
    <ligand>
        <name>pyruvate</name>
        <dbReference type="ChEBI" id="CHEBI:15361"/>
    </ligand>
</feature>
<dbReference type="PANTHER" id="PTHR12128:SF66">
    <property type="entry name" value="4-HYDROXY-2-OXOGLUTARATE ALDOLASE, MITOCHONDRIAL"/>
    <property type="match status" value="1"/>
</dbReference>
<evidence type="ECO:0000256" key="3">
    <source>
        <dbReference type="ARBA" id="ARBA00007592"/>
    </source>
</evidence>
<evidence type="ECO:0000256" key="2">
    <source>
        <dbReference type="ARBA" id="ARBA00005120"/>
    </source>
</evidence>
<evidence type="ECO:0000256" key="7">
    <source>
        <dbReference type="ARBA" id="ARBA00022915"/>
    </source>
</evidence>
<dbReference type="EC" id="4.3.3.7" evidence="4 12"/>
<dbReference type="PRINTS" id="PR00146">
    <property type="entry name" value="DHPICSNTHASE"/>
</dbReference>
<keyword evidence="6 12" id="KW-0028">Amino-acid biosynthesis</keyword>
<dbReference type="RefSeq" id="WP_058591285.1">
    <property type="nucleotide sequence ID" value="NZ_CP022046.2"/>
</dbReference>
<evidence type="ECO:0000256" key="13">
    <source>
        <dbReference type="PIRNR" id="PIRNR001365"/>
    </source>
</evidence>
<comment type="similarity">
    <text evidence="3 12 13">Belongs to the DapA family.</text>
</comment>
<evidence type="ECO:0000256" key="4">
    <source>
        <dbReference type="ARBA" id="ARBA00012086"/>
    </source>
</evidence>
<dbReference type="InterPro" id="IPR020625">
    <property type="entry name" value="Schiff_base-form_aldolases_AS"/>
</dbReference>
<dbReference type="KEGG" id="sscu:CEP64_06330"/>
<evidence type="ECO:0000256" key="1">
    <source>
        <dbReference type="ARBA" id="ARBA00003294"/>
    </source>
</evidence>
<dbReference type="PROSITE" id="PS00666">
    <property type="entry name" value="DHDPS_2"/>
    <property type="match status" value="1"/>
</dbReference>
<dbReference type="InterPro" id="IPR005263">
    <property type="entry name" value="DapA"/>
</dbReference>
<comment type="subcellular location">
    <subcellularLocation>
        <location evidence="12">Cytoplasm</location>
    </subcellularLocation>
</comment>
<evidence type="ECO:0000256" key="6">
    <source>
        <dbReference type="ARBA" id="ARBA00022605"/>
    </source>
</evidence>
<gene>
    <name evidence="12" type="primary">dapA</name>
    <name evidence="16" type="ORF">CEP64_06330</name>
</gene>
<dbReference type="Proteomes" id="UP000197058">
    <property type="component" value="Chromosome"/>
</dbReference>
<dbReference type="GO" id="GO:0008840">
    <property type="term" value="F:4-hydroxy-tetrahydrodipicolinate synthase activity"/>
    <property type="evidence" value="ECO:0007669"/>
    <property type="project" value="UniProtKB-UniRule"/>
</dbReference>
<dbReference type="GO" id="GO:0009089">
    <property type="term" value="P:lysine biosynthetic process via diaminopimelate"/>
    <property type="evidence" value="ECO:0007669"/>
    <property type="project" value="UniProtKB-UniRule"/>
</dbReference>
<proteinExistence type="inferred from homology"/>
<keyword evidence="9 12" id="KW-0456">Lyase</keyword>
<dbReference type="PIRSF" id="PIRSF001365">
    <property type="entry name" value="DHDPS"/>
    <property type="match status" value="1"/>
</dbReference>
<keyword evidence="7 12" id="KW-0220">Diaminopimelate biosynthesis</keyword>
<evidence type="ECO:0000313" key="16">
    <source>
        <dbReference type="EMBL" id="ASE34209.1"/>
    </source>
</evidence>
<dbReference type="HAMAP" id="MF_00418">
    <property type="entry name" value="DapA"/>
    <property type="match status" value="1"/>
</dbReference>
<evidence type="ECO:0000256" key="9">
    <source>
        <dbReference type="ARBA" id="ARBA00023239"/>
    </source>
</evidence>
<evidence type="ECO:0000256" key="11">
    <source>
        <dbReference type="ARBA" id="ARBA00047836"/>
    </source>
</evidence>
<protein>
    <recommendedName>
        <fullName evidence="4 12">4-hydroxy-tetrahydrodipicolinate synthase</fullName>
        <shortName evidence="12">HTPA synthase</shortName>
        <ecNumber evidence="4 12">4.3.3.7</ecNumber>
    </recommendedName>
</protein>
<dbReference type="AlphaFoldDB" id="A0AAI8GTT2"/>
<comment type="catalytic activity">
    <reaction evidence="11 12">
        <text>L-aspartate 4-semialdehyde + pyruvate = (2S,4S)-4-hydroxy-2,3,4,5-tetrahydrodipicolinate + H2O + H(+)</text>
        <dbReference type="Rhea" id="RHEA:34171"/>
        <dbReference type="ChEBI" id="CHEBI:15361"/>
        <dbReference type="ChEBI" id="CHEBI:15377"/>
        <dbReference type="ChEBI" id="CHEBI:15378"/>
        <dbReference type="ChEBI" id="CHEBI:67139"/>
        <dbReference type="ChEBI" id="CHEBI:537519"/>
        <dbReference type="EC" id="4.3.3.7"/>
    </reaction>
</comment>
<feature type="binding site" evidence="12 15">
    <location>
        <position position="205"/>
    </location>
    <ligand>
        <name>pyruvate</name>
        <dbReference type="ChEBI" id="CHEBI:15361"/>
    </ligand>
</feature>
<dbReference type="SUPFAM" id="SSF51569">
    <property type="entry name" value="Aldolase"/>
    <property type="match status" value="1"/>
</dbReference>
<keyword evidence="8 12" id="KW-0457">Lysine biosynthesis</keyword>
<dbReference type="SMART" id="SM01130">
    <property type="entry name" value="DHDPS"/>
    <property type="match status" value="1"/>
</dbReference>
<feature type="active site" description="Proton donor/acceptor" evidence="12 14">
    <location>
        <position position="135"/>
    </location>
</feature>
<feature type="site" description="Part of a proton relay during catalysis" evidence="12">
    <location>
        <position position="109"/>
    </location>
</feature>
<feature type="site" description="Part of a proton relay during catalysis" evidence="12">
    <location>
        <position position="46"/>
    </location>
</feature>
<comment type="caution">
    <text evidence="12">Was originally thought to be a dihydrodipicolinate synthase (DHDPS), catalyzing the condensation of (S)-aspartate-beta-semialdehyde [(S)-ASA] and pyruvate to dihydrodipicolinate (DHDP). However, it was shown in E.coli that the product of the enzymatic reaction is not dihydrodipicolinate but in fact (4S)-4-hydroxy-2,3,4,5-tetrahydro-(2S)-dipicolinic acid (HTPA), and that the consecutive dehydration reaction leading to DHDP is not spontaneous but catalyzed by DapB.</text>
</comment>
<keyword evidence="5 12" id="KW-0963">Cytoplasm</keyword>
<evidence type="ECO:0000256" key="12">
    <source>
        <dbReference type="HAMAP-Rule" id="MF_00418"/>
    </source>
</evidence>
<comment type="subunit">
    <text evidence="12">Homotetramer; dimer of dimers.</text>
</comment>
<dbReference type="EMBL" id="CP022046">
    <property type="protein sequence ID" value="ASE34209.1"/>
    <property type="molecule type" value="Genomic_DNA"/>
</dbReference>